<keyword evidence="3" id="KW-0378">Hydrolase</keyword>
<proteinExistence type="predicted"/>
<comment type="catalytic activity">
    <reaction evidence="1">
        <text>a 1,2-diacyl-sn-glycero-3-phosphocholine + H2O = a 1,2-diacyl-sn-glycero-3-phosphate + choline + H(+)</text>
        <dbReference type="Rhea" id="RHEA:14445"/>
        <dbReference type="ChEBI" id="CHEBI:15354"/>
        <dbReference type="ChEBI" id="CHEBI:15377"/>
        <dbReference type="ChEBI" id="CHEBI:15378"/>
        <dbReference type="ChEBI" id="CHEBI:57643"/>
        <dbReference type="ChEBI" id="CHEBI:58608"/>
        <dbReference type="EC" id="3.1.4.4"/>
    </reaction>
</comment>
<evidence type="ECO:0000256" key="5">
    <source>
        <dbReference type="SAM" id="Coils"/>
    </source>
</evidence>
<evidence type="ECO:0000256" key="3">
    <source>
        <dbReference type="ARBA" id="ARBA00022801"/>
    </source>
</evidence>
<accession>B1F9Q6</accession>
<sequence>MANSSPASNVFVATTPIALNHTNSGTVTFRWFVQKTEYNPAAATFRPLVNGEEAFGHVYEQISKARHSIDIICWGFQPSMMFKRDGQGVGIGELLRQKGEAGVKVRLLVWRDPAFVSELSENNMPGNDIATDVKQRLPDSAYEKFSMMSRDYQTDQQRKIDEEWYRRANLHNVSLNLPAGPRDVYIAAKGALYQKEAFKNIDFATRGFSAVNRAEIAWHTFWHGKDRDRDVMTRAQNSASMGLAEPTHHQKMVLVDYEDPENARGFVMGHNMLDQYWDTNDHSYVRKTPTTGRNGLSPWQDISAWVTGPVLRYLNENFCQAWDDATGQGLAEKRKGLHTRLKVRIDPGGDTPVMSQILRTQSQKGKRDIEKLYLQAANNATQHVFIENQYFRWVPLAEKIKAVAVQQQKWGRDSGKHGMVYLFVITNSTDAAVSTGTLNTYRMLDALGQAKSMPGVGAILQESDRQSDLRKQFADVVSKQQDAGQEYLGALQIQGMANTSATTQAVAQAKQKVDQLKAQRAGIESQMKGPAHPVMNRDYPGLKVHVCTLVAPDSPPGKWEPVYVHAKLMTVDDTFTTIGSANINTRSMEADSELNICHEHGDVTKRLRQQLWNLHTGGKGAQDDPQEAFKNWELLINNNADFQRAGDQSPAASLVGFMRTSNKITRSD</sequence>
<dbReference type="InterPro" id="IPR015679">
    <property type="entry name" value="PLipase_D_fam"/>
</dbReference>
<evidence type="ECO:0000256" key="2">
    <source>
        <dbReference type="ARBA" id="ARBA00022737"/>
    </source>
</evidence>
<evidence type="ECO:0000313" key="8">
    <source>
        <dbReference type="Proteomes" id="UP000005463"/>
    </source>
</evidence>
<evidence type="ECO:0000259" key="6">
    <source>
        <dbReference type="PROSITE" id="PS50035"/>
    </source>
</evidence>
<keyword evidence="5" id="KW-0175">Coiled coil</keyword>
<dbReference type="PROSITE" id="PS50035">
    <property type="entry name" value="PLD"/>
    <property type="match status" value="1"/>
</dbReference>
<evidence type="ECO:0000256" key="1">
    <source>
        <dbReference type="ARBA" id="ARBA00000798"/>
    </source>
</evidence>
<gene>
    <name evidence="7" type="ORF">BamIOP4010DRAFT_0743</name>
</gene>
<evidence type="ECO:0000313" key="7">
    <source>
        <dbReference type="EMBL" id="EDT05718.1"/>
    </source>
</evidence>
<dbReference type="PATRIC" id="fig|396596.7.peg.7216"/>
<dbReference type="InterPro" id="IPR025202">
    <property type="entry name" value="PLD-like_dom"/>
</dbReference>
<keyword evidence="2" id="KW-0677">Repeat</keyword>
<name>B1F9Q6_9BURK</name>
<dbReference type="GO" id="GO:0009395">
    <property type="term" value="P:phospholipid catabolic process"/>
    <property type="evidence" value="ECO:0007669"/>
    <property type="project" value="TreeGrafter"/>
</dbReference>
<organism evidence="7 8">
    <name type="scientific">Burkholderia ambifaria IOP40-10</name>
    <dbReference type="NCBI Taxonomy" id="396596"/>
    <lineage>
        <taxon>Bacteria</taxon>
        <taxon>Pseudomonadati</taxon>
        <taxon>Pseudomonadota</taxon>
        <taxon>Betaproteobacteria</taxon>
        <taxon>Burkholderiales</taxon>
        <taxon>Burkholderiaceae</taxon>
        <taxon>Burkholderia</taxon>
        <taxon>Burkholderia cepacia complex</taxon>
    </lineage>
</organism>
<evidence type="ECO:0000256" key="4">
    <source>
        <dbReference type="ARBA" id="ARBA00023098"/>
    </source>
</evidence>
<comment type="caution">
    <text evidence="7">The sequence shown here is derived from an EMBL/GenBank/DDBJ whole genome shotgun (WGS) entry which is preliminary data.</text>
</comment>
<dbReference type="RefSeq" id="WP_006749959.1">
    <property type="nucleotide sequence ID" value="NZ_ABLC01000008.1"/>
</dbReference>
<dbReference type="SUPFAM" id="SSF56024">
    <property type="entry name" value="Phospholipase D/nuclease"/>
    <property type="match status" value="2"/>
</dbReference>
<dbReference type="InterPro" id="IPR001736">
    <property type="entry name" value="PLipase_D/transphosphatidylase"/>
</dbReference>
<feature type="coiled-coil region" evidence="5">
    <location>
        <begin position="499"/>
        <end position="526"/>
    </location>
</feature>
<dbReference type="Proteomes" id="UP000005463">
    <property type="component" value="Unassembled WGS sequence"/>
</dbReference>
<dbReference type="AlphaFoldDB" id="B1F9Q6"/>
<feature type="domain" description="PLD phosphodiesterase" evidence="6">
    <location>
        <begin position="560"/>
        <end position="587"/>
    </location>
</feature>
<dbReference type="Pfam" id="PF13091">
    <property type="entry name" value="PLDc_2"/>
    <property type="match status" value="1"/>
</dbReference>
<dbReference type="SMART" id="SM00155">
    <property type="entry name" value="PLDc"/>
    <property type="match status" value="2"/>
</dbReference>
<dbReference type="PANTHER" id="PTHR18896">
    <property type="entry name" value="PHOSPHOLIPASE D"/>
    <property type="match status" value="1"/>
</dbReference>
<dbReference type="EMBL" id="ABLC01000008">
    <property type="protein sequence ID" value="EDT05718.1"/>
    <property type="molecule type" value="Genomic_DNA"/>
</dbReference>
<keyword evidence="4" id="KW-0443">Lipid metabolism</keyword>
<dbReference type="Gene3D" id="3.30.870.10">
    <property type="entry name" value="Endonuclease Chain A"/>
    <property type="match status" value="2"/>
</dbReference>
<dbReference type="PANTHER" id="PTHR18896:SF76">
    <property type="entry name" value="PHOSPHOLIPASE"/>
    <property type="match status" value="1"/>
</dbReference>
<protein>
    <submittedName>
        <fullName evidence="7">Phospholipase D/Transphosphatidylase</fullName>
    </submittedName>
</protein>
<dbReference type="GO" id="GO:0004630">
    <property type="term" value="F:phospholipase D activity"/>
    <property type="evidence" value="ECO:0007669"/>
    <property type="project" value="UniProtKB-EC"/>
</dbReference>
<reference evidence="7 8" key="1">
    <citation type="submission" date="2008-03" db="EMBL/GenBank/DDBJ databases">
        <title>Sequencing of the draft genome and assembly of Burkholderia ambifaria IOP40-10.</title>
        <authorList>
            <consortium name="US DOE Joint Genome Institute (JGI-PGF)"/>
            <person name="Copeland A."/>
            <person name="Lucas S."/>
            <person name="Lapidus A."/>
            <person name="Glavina del Rio T."/>
            <person name="Dalin E."/>
            <person name="Tice H."/>
            <person name="Bruce D."/>
            <person name="Goodwin L."/>
            <person name="Pitluck S."/>
            <person name="Larimer F."/>
            <person name="Land M.L."/>
            <person name="Hauser L."/>
            <person name="Tiedje J."/>
            <person name="Richardson P."/>
        </authorList>
    </citation>
    <scope>NUCLEOTIDE SEQUENCE [LARGE SCALE GENOMIC DNA]</scope>
    <source>
        <strain evidence="7 8">IOP40-10</strain>
    </source>
</reference>